<keyword evidence="1" id="KW-0472">Membrane</keyword>
<evidence type="ECO:0008006" key="4">
    <source>
        <dbReference type="Google" id="ProtNLM"/>
    </source>
</evidence>
<feature type="transmembrane region" description="Helical" evidence="1">
    <location>
        <begin position="147"/>
        <end position="168"/>
    </location>
</feature>
<evidence type="ECO:0000256" key="1">
    <source>
        <dbReference type="SAM" id="Phobius"/>
    </source>
</evidence>
<name>A0ABX1CH73_9SPHN</name>
<dbReference type="Proteomes" id="UP000732399">
    <property type="component" value="Unassembled WGS sequence"/>
</dbReference>
<keyword evidence="1" id="KW-0812">Transmembrane</keyword>
<proteinExistence type="predicted"/>
<keyword evidence="1" id="KW-1133">Transmembrane helix</keyword>
<organism evidence="2 3">
    <name type="scientific">Sphingomonas corticis</name>
    <dbReference type="NCBI Taxonomy" id="2722791"/>
    <lineage>
        <taxon>Bacteria</taxon>
        <taxon>Pseudomonadati</taxon>
        <taxon>Pseudomonadota</taxon>
        <taxon>Alphaproteobacteria</taxon>
        <taxon>Sphingomonadales</taxon>
        <taxon>Sphingomonadaceae</taxon>
        <taxon>Sphingomonas</taxon>
    </lineage>
</organism>
<dbReference type="EMBL" id="JAAVJH010000001">
    <property type="protein sequence ID" value="NJR77359.1"/>
    <property type="molecule type" value="Genomic_DNA"/>
</dbReference>
<gene>
    <name evidence="2" type="ORF">HBH26_01870</name>
</gene>
<sequence length="294" mass="30867">MAGLVGGSTGLRRPSRFATRRAAGVTMTGGRRHLRSARRLMAKAGVAGGALVLALLVAMAWLTVTAEGPAWIGRRRGGLVVPTLYVQVPLLALLVPCIVVAAAGLVANLRRLLSDRAEVSVAAGLALGEPVRWRGRRGLHAIGAGRLLALAGVGAVMMVFGLLTTRLWTGDGMLGEKLLFSFALLFVFGGVLFFAATVGASALAEWARDVAGTLVVTDRRIAWLHPLRAEVYRAIDADAIVDVTLVENGEDHRSRRGWVAVTVRKGTSNVEAVDLTGLPDAAGAATAMRRLIAS</sequence>
<accession>A0ABX1CH73</accession>
<feature type="transmembrane region" description="Helical" evidence="1">
    <location>
        <begin position="180"/>
        <end position="204"/>
    </location>
</feature>
<feature type="transmembrane region" description="Helical" evidence="1">
    <location>
        <begin position="40"/>
        <end position="64"/>
    </location>
</feature>
<comment type="caution">
    <text evidence="2">The sequence shown here is derived from an EMBL/GenBank/DDBJ whole genome shotgun (WGS) entry which is preliminary data.</text>
</comment>
<protein>
    <recommendedName>
        <fullName evidence="4">PH domain-containing protein</fullName>
    </recommendedName>
</protein>
<evidence type="ECO:0000313" key="3">
    <source>
        <dbReference type="Proteomes" id="UP000732399"/>
    </source>
</evidence>
<feature type="transmembrane region" description="Helical" evidence="1">
    <location>
        <begin position="84"/>
        <end position="107"/>
    </location>
</feature>
<evidence type="ECO:0000313" key="2">
    <source>
        <dbReference type="EMBL" id="NJR77359.1"/>
    </source>
</evidence>
<reference evidence="2 3" key="1">
    <citation type="submission" date="2020-03" db="EMBL/GenBank/DDBJ databases">
        <authorList>
            <person name="Wang L."/>
            <person name="He N."/>
            <person name="Li Y."/>
            <person name="Fang Y."/>
            <person name="Zhang F."/>
        </authorList>
    </citation>
    <scope>NUCLEOTIDE SEQUENCE [LARGE SCALE GENOMIC DNA]</scope>
    <source>
        <strain evidence="2 3">36D10-4-7</strain>
    </source>
</reference>
<dbReference type="RefSeq" id="WP_168132873.1">
    <property type="nucleotide sequence ID" value="NZ_JAAVJH010000001.1"/>
</dbReference>
<keyword evidence="3" id="KW-1185">Reference proteome</keyword>